<keyword evidence="1" id="KW-1133">Transmembrane helix</keyword>
<dbReference type="PROSITE" id="PS50198">
    <property type="entry name" value="PPIC_PPIASE_2"/>
    <property type="match status" value="1"/>
</dbReference>
<dbReference type="PANTHER" id="PTHR47245">
    <property type="entry name" value="PEPTIDYLPROLYL ISOMERASE"/>
    <property type="match status" value="1"/>
</dbReference>
<evidence type="ECO:0000256" key="1">
    <source>
        <dbReference type="SAM" id="Phobius"/>
    </source>
</evidence>
<dbReference type="EMBL" id="UINC01001606">
    <property type="protein sequence ID" value="SUZ84790.1"/>
    <property type="molecule type" value="Genomic_DNA"/>
</dbReference>
<dbReference type="InterPro" id="IPR046357">
    <property type="entry name" value="PPIase_dom_sf"/>
</dbReference>
<dbReference type="PANTHER" id="PTHR47245:SF2">
    <property type="entry name" value="PEPTIDYL-PROLYL CIS-TRANS ISOMERASE HP_0175-RELATED"/>
    <property type="match status" value="1"/>
</dbReference>
<dbReference type="Pfam" id="PF00639">
    <property type="entry name" value="Rotamase"/>
    <property type="match status" value="1"/>
</dbReference>
<dbReference type="Gene3D" id="3.10.50.40">
    <property type="match status" value="1"/>
</dbReference>
<dbReference type="AlphaFoldDB" id="A0A381R016"/>
<keyword evidence="1" id="KW-0472">Membrane</keyword>
<keyword evidence="1" id="KW-0812">Transmembrane</keyword>
<protein>
    <recommendedName>
        <fullName evidence="2">PpiC domain-containing protein</fullName>
    </recommendedName>
</protein>
<gene>
    <name evidence="3" type="ORF">METZ01_LOCUS37644</name>
</gene>
<accession>A0A381R016</accession>
<dbReference type="InterPro" id="IPR000297">
    <property type="entry name" value="PPIase_PpiC"/>
</dbReference>
<dbReference type="SUPFAM" id="SSF54534">
    <property type="entry name" value="FKBP-like"/>
    <property type="match status" value="1"/>
</dbReference>
<reference evidence="3" key="1">
    <citation type="submission" date="2018-05" db="EMBL/GenBank/DDBJ databases">
        <authorList>
            <person name="Lanie J.A."/>
            <person name="Ng W.-L."/>
            <person name="Kazmierczak K.M."/>
            <person name="Andrzejewski T.M."/>
            <person name="Davidsen T.M."/>
            <person name="Wayne K.J."/>
            <person name="Tettelin H."/>
            <person name="Glass J.I."/>
            <person name="Rusch D."/>
            <person name="Podicherti R."/>
            <person name="Tsui H.-C.T."/>
            <person name="Winkler M.E."/>
        </authorList>
    </citation>
    <scope>NUCLEOTIDE SEQUENCE</scope>
</reference>
<evidence type="ECO:0000313" key="3">
    <source>
        <dbReference type="EMBL" id="SUZ84790.1"/>
    </source>
</evidence>
<feature type="domain" description="PpiC" evidence="2">
    <location>
        <begin position="139"/>
        <end position="229"/>
    </location>
</feature>
<proteinExistence type="predicted"/>
<organism evidence="3">
    <name type="scientific">marine metagenome</name>
    <dbReference type="NCBI Taxonomy" id="408172"/>
    <lineage>
        <taxon>unclassified sequences</taxon>
        <taxon>metagenomes</taxon>
        <taxon>ecological metagenomes</taxon>
    </lineage>
</organism>
<evidence type="ECO:0000259" key="2">
    <source>
        <dbReference type="PROSITE" id="PS50198"/>
    </source>
</evidence>
<name>A0A381R016_9ZZZZ</name>
<dbReference type="PROSITE" id="PS51257">
    <property type="entry name" value="PROKAR_LIPOPROTEIN"/>
    <property type="match status" value="1"/>
</dbReference>
<dbReference type="InterPro" id="IPR050245">
    <property type="entry name" value="PrsA_foldase"/>
</dbReference>
<feature type="transmembrane region" description="Helical" evidence="1">
    <location>
        <begin position="12"/>
        <end position="30"/>
    </location>
</feature>
<dbReference type="GO" id="GO:0003755">
    <property type="term" value="F:peptidyl-prolyl cis-trans isomerase activity"/>
    <property type="evidence" value="ECO:0007669"/>
    <property type="project" value="InterPro"/>
</dbReference>
<sequence length="430" mass="49770">MLDKLPNILRDLLIIKLPITLIIFVLALTSCTNDNPVLISINEENIDIKSFKKNYALFLKHSLRSDNLKNRYLQANTAIDEKLITQYALSNPKKYGELINTKLEKINKQLLLNGYYETIIKQKIAPEDNFLRKLFFWSKTTIQARHLFAKTNREIQIIKLRLESGDLWEEIAHKIFQDEQLKTNGGDLGMIKIGDMDPAFEVAAFSLKDREISDPVKTSYGYSIIQVLGREYEPIITEDNFQHELAFLNAHAVSLLSYPALDAHTKTLISELNIIFNDNAVGKLWSQIQTPSKEFLLSNPNQRLVTFGNRKKWSLQECLSKIEKLSERQVKNISSEKRLRLTIKGLIVRTNLLEKSIQLRINENDDFKKEFNQAKSHILVQSVLSDILPMKKNKKLNRKEYFNFISDLKKQSIINLDTVLIKEFVMSANE</sequence>